<dbReference type="SMART" id="SM00387">
    <property type="entry name" value="HATPase_c"/>
    <property type="match status" value="1"/>
</dbReference>
<dbReference type="PROSITE" id="PS00108">
    <property type="entry name" value="PROTEIN_KINASE_ST"/>
    <property type="match status" value="1"/>
</dbReference>
<dbReference type="SUPFAM" id="SSF56112">
    <property type="entry name" value="Protein kinase-like (PK-like)"/>
    <property type="match status" value="1"/>
</dbReference>
<reference evidence="9 10" key="1">
    <citation type="journal article" date="2021" name="Int. J. Syst. Evol. Microbiol.">
        <title>Amazonocrinis nigriterrae gen. nov., sp. nov., Atlanticothrix silvestris gen. nov., sp. nov. and Dendronalium phyllosphericum gen. nov., sp. nov., nostocacean cyanobacteria from Brazilian environments.</title>
        <authorList>
            <person name="Alvarenga D.O."/>
            <person name="Andreote A.P.D."/>
            <person name="Branco L.H.Z."/>
            <person name="Delbaje E."/>
            <person name="Cruz R.B."/>
            <person name="Varani A.M."/>
            <person name="Fiore M.F."/>
        </authorList>
    </citation>
    <scope>NUCLEOTIDE SEQUENCE [LARGE SCALE GENOMIC DNA]</scope>
    <source>
        <strain evidence="9 10">CENA67</strain>
    </source>
</reference>
<dbReference type="InterPro" id="IPR008271">
    <property type="entry name" value="Ser/Thr_kinase_AS"/>
</dbReference>
<keyword evidence="6" id="KW-0175">Coiled coil</keyword>
<dbReference type="SMART" id="SM00388">
    <property type="entry name" value="HisKA"/>
    <property type="match status" value="1"/>
</dbReference>
<dbReference type="PROSITE" id="PS50011">
    <property type="entry name" value="PROTEIN_KINASE_DOM"/>
    <property type="match status" value="1"/>
</dbReference>
<dbReference type="SMART" id="SM00065">
    <property type="entry name" value="GAF"/>
    <property type="match status" value="1"/>
</dbReference>
<dbReference type="Gene3D" id="1.10.510.10">
    <property type="entry name" value="Transferase(Phosphotransferase) domain 1"/>
    <property type="match status" value="1"/>
</dbReference>
<dbReference type="Gene3D" id="3.30.450.40">
    <property type="match status" value="1"/>
</dbReference>
<accession>A0A8J7L867</accession>
<dbReference type="PANTHER" id="PTHR43642:SF1">
    <property type="entry name" value="HYBRID SIGNAL TRANSDUCTION HISTIDINE KINASE G"/>
    <property type="match status" value="1"/>
</dbReference>
<evidence type="ECO:0000313" key="10">
    <source>
        <dbReference type="Proteomes" id="UP000632766"/>
    </source>
</evidence>
<dbReference type="InterPro" id="IPR005467">
    <property type="entry name" value="His_kinase_dom"/>
</dbReference>
<dbReference type="InterPro" id="IPR000719">
    <property type="entry name" value="Prot_kinase_dom"/>
</dbReference>
<dbReference type="InterPro" id="IPR003018">
    <property type="entry name" value="GAF"/>
</dbReference>
<dbReference type="EMBL" id="JAECZC010000036">
    <property type="protein sequence ID" value="MBH8564154.1"/>
    <property type="molecule type" value="Genomic_DNA"/>
</dbReference>
<protein>
    <recommendedName>
        <fullName evidence="2">histidine kinase</fullName>
        <ecNumber evidence="2">2.7.13.3</ecNumber>
    </recommendedName>
</protein>
<evidence type="ECO:0000256" key="5">
    <source>
        <dbReference type="ARBA" id="ARBA00023012"/>
    </source>
</evidence>
<dbReference type="Pfam" id="PF01590">
    <property type="entry name" value="GAF"/>
    <property type="match status" value="1"/>
</dbReference>
<keyword evidence="10" id="KW-1185">Reference proteome</keyword>
<dbReference type="PANTHER" id="PTHR43642">
    <property type="entry name" value="HYBRID SIGNAL TRANSDUCTION HISTIDINE KINASE G"/>
    <property type="match status" value="1"/>
</dbReference>
<dbReference type="CDD" id="cd14014">
    <property type="entry name" value="STKc_PknB_like"/>
    <property type="match status" value="1"/>
</dbReference>
<dbReference type="InterPro" id="IPR029016">
    <property type="entry name" value="GAF-like_dom_sf"/>
</dbReference>
<dbReference type="PROSITE" id="PS50109">
    <property type="entry name" value="HIS_KIN"/>
    <property type="match status" value="1"/>
</dbReference>
<feature type="coiled-coil region" evidence="6">
    <location>
        <begin position="1506"/>
        <end position="1540"/>
    </location>
</feature>
<dbReference type="GO" id="GO:0000155">
    <property type="term" value="F:phosphorelay sensor kinase activity"/>
    <property type="evidence" value="ECO:0007669"/>
    <property type="project" value="InterPro"/>
</dbReference>
<comment type="caution">
    <text evidence="9">The sequence shown here is derived from an EMBL/GenBank/DDBJ whole genome shotgun (WGS) entry which is preliminary data.</text>
</comment>
<dbReference type="Pfam" id="PF02518">
    <property type="entry name" value="HATPase_c"/>
    <property type="match status" value="1"/>
</dbReference>
<dbReference type="Pfam" id="PF00069">
    <property type="entry name" value="Pkinase"/>
    <property type="match status" value="1"/>
</dbReference>
<evidence type="ECO:0000313" key="9">
    <source>
        <dbReference type="EMBL" id="MBH8564154.1"/>
    </source>
</evidence>
<gene>
    <name evidence="9" type="ORF">I8748_18505</name>
</gene>
<evidence type="ECO:0000256" key="2">
    <source>
        <dbReference type="ARBA" id="ARBA00012438"/>
    </source>
</evidence>
<evidence type="ECO:0000256" key="1">
    <source>
        <dbReference type="ARBA" id="ARBA00000085"/>
    </source>
</evidence>
<feature type="domain" description="Histidine kinase" evidence="8">
    <location>
        <begin position="1552"/>
        <end position="1801"/>
    </location>
</feature>
<evidence type="ECO:0000259" key="7">
    <source>
        <dbReference type="PROSITE" id="PS50011"/>
    </source>
</evidence>
<evidence type="ECO:0000259" key="8">
    <source>
        <dbReference type="PROSITE" id="PS50109"/>
    </source>
</evidence>
<dbReference type="Proteomes" id="UP000632766">
    <property type="component" value="Unassembled WGS sequence"/>
</dbReference>
<dbReference type="InterPro" id="IPR011009">
    <property type="entry name" value="Kinase-like_dom_sf"/>
</dbReference>
<keyword evidence="4" id="KW-0808">Transferase</keyword>
<evidence type="ECO:0000256" key="6">
    <source>
        <dbReference type="SAM" id="Coils"/>
    </source>
</evidence>
<comment type="catalytic activity">
    <reaction evidence="1">
        <text>ATP + protein L-histidine = ADP + protein N-phospho-L-histidine.</text>
        <dbReference type="EC" id="2.7.13.3"/>
    </reaction>
</comment>
<keyword evidence="5" id="KW-0902">Two-component regulatory system</keyword>
<dbReference type="InterPro" id="IPR041664">
    <property type="entry name" value="AAA_16"/>
</dbReference>
<dbReference type="Gene3D" id="3.40.50.300">
    <property type="entry name" value="P-loop containing nucleotide triphosphate hydrolases"/>
    <property type="match status" value="1"/>
</dbReference>
<evidence type="ECO:0000256" key="3">
    <source>
        <dbReference type="ARBA" id="ARBA00022553"/>
    </source>
</evidence>
<dbReference type="SUPFAM" id="SSF55874">
    <property type="entry name" value="ATPase domain of HSP90 chaperone/DNA topoisomerase II/histidine kinase"/>
    <property type="match status" value="1"/>
</dbReference>
<dbReference type="InterPro" id="IPR003661">
    <property type="entry name" value="HisK_dim/P_dom"/>
</dbReference>
<dbReference type="Gene3D" id="3.30.565.10">
    <property type="entry name" value="Histidine kinase-like ATPase, C-terminal domain"/>
    <property type="match status" value="1"/>
</dbReference>
<name>A0A8J7L867_9NOST</name>
<feature type="domain" description="Protein kinase" evidence="7">
    <location>
        <begin position="13"/>
        <end position="272"/>
    </location>
</feature>
<keyword evidence="4" id="KW-0418">Kinase</keyword>
<keyword evidence="3" id="KW-0597">Phosphoprotein</keyword>
<dbReference type="Pfam" id="PF13191">
    <property type="entry name" value="AAA_16"/>
    <property type="match status" value="1"/>
</dbReference>
<dbReference type="InterPro" id="IPR053159">
    <property type="entry name" value="Hybrid_Histidine_Kinase"/>
</dbReference>
<dbReference type="Gene3D" id="1.10.287.130">
    <property type="match status" value="1"/>
</dbReference>
<dbReference type="PRINTS" id="PR00344">
    <property type="entry name" value="BCTRLSENSOR"/>
</dbReference>
<dbReference type="RefSeq" id="WP_198126010.1">
    <property type="nucleotide sequence ID" value="NZ_JAECZC010000036.1"/>
</dbReference>
<dbReference type="SMART" id="SM00220">
    <property type="entry name" value="S_TKc"/>
    <property type="match status" value="1"/>
</dbReference>
<dbReference type="InterPro" id="IPR036097">
    <property type="entry name" value="HisK_dim/P_sf"/>
</dbReference>
<dbReference type="InterPro" id="IPR004358">
    <property type="entry name" value="Sig_transdc_His_kin-like_C"/>
</dbReference>
<dbReference type="GO" id="GO:0005524">
    <property type="term" value="F:ATP binding"/>
    <property type="evidence" value="ECO:0007669"/>
    <property type="project" value="InterPro"/>
</dbReference>
<dbReference type="InterPro" id="IPR027417">
    <property type="entry name" value="P-loop_NTPase"/>
</dbReference>
<evidence type="ECO:0000256" key="4">
    <source>
        <dbReference type="ARBA" id="ARBA00022777"/>
    </source>
</evidence>
<dbReference type="EC" id="2.7.13.3" evidence="2"/>
<sequence>MSIASQTPIIAGYQISSQLYAGSRTRVYRAIREQGTLAVVIKLLTSKYPSFNELLQFRNQYTISKNLNILGIIHPLSLETYENGYILVMEDRGEISLREYIQTTTLSLVEFLAIAIQLTDVIHSLHQNRVIHKDIKPANILIHPQTKQVQLIDFSIASLLPKETPEIKSPNFLEGTLAYISPEQTGRMNRGIDYRSDFYSLGVTFYELLTGELPFICDDPMELVHCHIAKIPTALGNREGIPQVVSDIVMKLMAKNAEDRYQSALGLKHDLENCLYQLKDTGKITNFEIAQRDVYDRFLIKERLYGREAEVQTLLDAFERVTNGTSEMMLVAGFSGIGKTAVVNEVHKPITRQQGYFIKGKFDQFNRNIPLSAFVQVLRDLMGQLLSENDAHLARWKTKILEAVGDNGQILIEVIPELERIIGQQPSVPELSPTAAQNRFNLLFQKFLAVFTTKEHPLVMFLDDLQWADSASLVLIKLLMQDHSYLLLLGAYRDNEVSPAHPFILTVEELKKADKTVNTITLSPLALNDTNQLVADTLHCTTQRSRPLTELIDRKTQGNPFFITQFLKALHEDGQIKFNRDQGYWECDIVQINALSLTDDVVEFMAQQLQKLPKVTQQVLKLAACIGNQFDLATLAIVSEQSQASSATALWKALQEGLILPQSQLYKFYLSHEQADANTSNIENVTYRFLHDRVQQAAYSLIPEEQKQTTHYHIGQLLLQKISPKARVERIFEVVNQLNYGTALITEQSQREELAQLNLTACCKAKSATAYQAAREYVTVGLSLLGEKAWQQQYQITLAFHELAAELAYLCGDFEMMEHFIEIVTEQTHSQLEKVNVYRIRIQANASQNRLAEAVAIGTQILQQLGVTFPETPTQTDIQQAIQEISELIGDREIADLIHLKAMADAEKLAIVQIANSILPAAFNFGSPIFPLVICLSIKLSIQYGNTSTSAYSYACYGILICRLLQDVNIATKFGQLALGIIAKFDAKAIKAEVLTVLGLFIIHRKSHIKETLSVSQETYVTALEVGNPEFAGYSAYSFCFNSFWCSQPLATLEQDVRSYCNGLMQLNQLTTANYCRIYWQSILNLLLVGEYPVILSGEALQESEFLPLLLSANDLIGLYFFYLYKLLLCFLFGEIEQATNYAVQVRQYSTAGAGLIGEAVFYFYDSLIILAQLSQPSDGTLEVLEQVEQNQTQLQQHWAHYAPMNHQHKVDLVAAEKCRVLGQKTAAIELYDNAIAQAKENGYIQEQALANELAAKFYLAWGKEKVAAGYMQEAYYCYAHWGAKAKVAHLEQQYPQLLAAILQPSNFAITSEPTISSTLMRSVSGGQNLWLDFLAVMKAAQAISQEIELEKLLTSLMQIAIANAGAQIGHFILRQDEQWLVVAQADQQRAKTLETPLDRYQEIPQSLIYAVARTQETAVFENLSDSVQFAGDRYIMTHHPKSVLCTPISRQGKLIGILYLENNLTMGAFSGDRIEILQLLTSQAAISVENARLYQQTENYSHTLEAEVELKTHALNQKAEDLEQTLKKLQQTQAQLIHSEKMSSLGQLVAGIAHEINNPVNFIKGNITHTKSYIADMISLLALYQQEYPQPSAVIQAKKEEIDLDFLFEDVNQILESMKVGSDRISQIVLSLRNFSRLDEAEFKAVDLHSGIESTLLILHNRLQAFENKPEVRVVKNYGNLPMVNCYPSQLNQVFLNIINNAIDAIRDHPETSENPEIRIRTEVINSKQLRIAIANTGSTIPVSLQNRVFDPFFTTKPIGRGAGLGLFVSYSIIQQHGGTLTLRSEPTEQTEFQIVLPIC</sequence>
<dbReference type="InterPro" id="IPR036890">
    <property type="entry name" value="HATPase_C_sf"/>
</dbReference>
<dbReference type="SUPFAM" id="SSF55781">
    <property type="entry name" value="GAF domain-like"/>
    <property type="match status" value="1"/>
</dbReference>
<dbReference type="SUPFAM" id="SSF52540">
    <property type="entry name" value="P-loop containing nucleoside triphosphate hydrolases"/>
    <property type="match status" value="1"/>
</dbReference>
<dbReference type="SUPFAM" id="SSF47384">
    <property type="entry name" value="Homodimeric domain of signal transducing histidine kinase"/>
    <property type="match status" value="1"/>
</dbReference>
<proteinExistence type="predicted"/>
<dbReference type="InterPro" id="IPR003594">
    <property type="entry name" value="HATPase_dom"/>
</dbReference>
<organism evidence="9 10">
    <name type="scientific">Amazonocrinis nigriterrae CENA67</name>
    <dbReference type="NCBI Taxonomy" id="2794033"/>
    <lineage>
        <taxon>Bacteria</taxon>
        <taxon>Bacillati</taxon>
        <taxon>Cyanobacteriota</taxon>
        <taxon>Cyanophyceae</taxon>
        <taxon>Nostocales</taxon>
        <taxon>Nostocaceae</taxon>
        <taxon>Amazonocrinis</taxon>
        <taxon>Amazonocrinis nigriterrae</taxon>
    </lineage>
</organism>
<dbReference type="CDD" id="cd00082">
    <property type="entry name" value="HisKA"/>
    <property type="match status" value="1"/>
</dbReference>